<dbReference type="PANTHER" id="PTHR24177:SF329">
    <property type="entry name" value="ANKYRIN REPEAT PROTEIN"/>
    <property type="match status" value="1"/>
</dbReference>
<evidence type="ECO:0000313" key="4">
    <source>
        <dbReference type="Proteomes" id="UP001293593"/>
    </source>
</evidence>
<feature type="transmembrane region" description="Helical" evidence="1">
    <location>
        <begin position="195"/>
        <end position="218"/>
    </location>
</feature>
<comment type="caution">
    <text evidence="3">The sequence shown here is derived from an EMBL/GenBank/DDBJ whole genome shotgun (WGS) entry which is preliminary data.</text>
</comment>
<sequence>MKEIDGIDKALCVAAREGNVEFVLQVSKEIPEILLRPLMRSCFSTALHYRQARVFNLIHGFRFKHDLVSRLEYNRSTLMDSAAHTAPDHVLNRIYAPVLEMQRELQWFKEVESLMPPSIRGVRDRHGLSAMEIFRQSHRGVLEQGEKWIKDAASSCSVVGTLIVTITFAAAFTIPGGNDQNLGYPLLIKQPFFKVFIFSTIISFLSSSTSVLLFLAILTSQYSEEKFLKSVPTKLISGLSFLFISIVSMITAFLSTTYLMLNHTNYSWGLLPVMILASVPIFLFVLSHFPLLLHTCVSTYGNPFDRNVKPWP</sequence>
<keyword evidence="1" id="KW-1133">Transmembrane helix</keyword>
<proteinExistence type="predicted"/>
<dbReference type="Proteomes" id="UP001293593">
    <property type="component" value="Unassembled WGS sequence"/>
</dbReference>
<feature type="transmembrane region" description="Helical" evidence="1">
    <location>
        <begin position="266"/>
        <end position="286"/>
    </location>
</feature>
<keyword evidence="1" id="KW-0812">Transmembrane</keyword>
<dbReference type="EMBL" id="JAWXYG010000013">
    <property type="protein sequence ID" value="KAK4256061.1"/>
    <property type="molecule type" value="Genomic_DNA"/>
</dbReference>
<evidence type="ECO:0000313" key="3">
    <source>
        <dbReference type="EMBL" id="KAK4256061.1"/>
    </source>
</evidence>
<dbReference type="InterPro" id="IPR026961">
    <property type="entry name" value="PGG_dom"/>
</dbReference>
<keyword evidence="4" id="KW-1185">Reference proteome</keyword>
<name>A0AAE1MDP2_9FABA</name>
<feature type="domain" description="PGG" evidence="2">
    <location>
        <begin position="146"/>
        <end position="259"/>
    </location>
</feature>
<gene>
    <name evidence="3" type="ORF">QN277_008974</name>
</gene>
<dbReference type="GO" id="GO:0016020">
    <property type="term" value="C:membrane"/>
    <property type="evidence" value="ECO:0007669"/>
    <property type="project" value="TreeGrafter"/>
</dbReference>
<protein>
    <recommendedName>
        <fullName evidence="2">PGG domain-containing protein</fullName>
    </recommendedName>
</protein>
<evidence type="ECO:0000259" key="2">
    <source>
        <dbReference type="Pfam" id="PF13962"/>
    </source>
</evidence>
<dbReference type="PANTHER" id="PTHR24177">
    <property type="entry name" value="CASKIN"/>
    <property type="match status" value="1"/>
</dbReference>
<organism evidence="3 4">
    <name type="scientific">Acacia crassicarpa</name>
    <name type="common">northern wattle</name>
    <dbReference type="NCBI Taxonomy" id="499986"/>
    <lineage>
        <taxon>Eukaryota</taxon>
        <taxon>Viridiplantae</taxon>
        <taxon>Streptophyta</taxon>
        <taxon>Embryophyta</taxon>
        <taxon>Tracheophyta</taxon>
        <taxon>Spermatophyta</taxon>
        <taxon>Magnoliopsida</taxon>
        <taxon>eudicotyledons</taxon>
        <taxon>Gunneridae</taxon>
        <taxon>Pentapetalae</taxon>
        <taxon>rosids</taxon>
        <taxon>fabids</taxon>
        <taxon>Fabales</taxon>
        <taxon>Fabaceae</taxon>
        <taxon>Caesalpinioideae</taxon>
        <taxon>mimosoid clade</taxon>
        <taxon>Acacieae</taxon>
        <taxon>Acacia</taxon>
    </lineage>
</organism>
<reference evidence="3" key="1">
    <citation type="submission" date="2023-10" db="EMBL/GenBank/DDBJ databases">
        <title>Chromosome-level genome of the transformable northern wattle, Acacia crassicarpa.</title>
        <authorList>
            <person name="Massaro I."/>
            <person name="Sinha N.R."/>
            <person name="Poethig S."/>
            <person name="Leichty A.R."/>
        </authorList>
    </citation>
    <scope>NUCLEOTIDE SEQUENCE</scope>
    <source>
        <strain evidence="3">Acra3RX</strain>
        <tissue evidence="3">Leaf</tissue>
    </source>
</reference>
<dbReference type="AlphaFoldDB" id="A0AAE1MDP2"/>
<feature type="transmembrane region" description="Helical" evidence="1">
    <location>
        <begin position="152"/>
        <end position="175"/>
    </location>
</feature>
<feature type="transmembrane region" description="Helical" evidence="1">
    <location>
        <begin position="239"/>
        <end position="260"/>
    </location>
</feature>
<accession>A0AAE1MDP2</accession>
<evidence type="ECO:0000256" key="1">
    <source>
        <dbReference type="SAM" id="Phobius"/>
    </source>
</evidence>
<keyword evidence="1" id="KW-0472">Membrane</keyword>
<dbReference type="Pfam" id="PF13962">
    <property type="entry name" value="PGG"/>
    <property type="match status" value="1"/>
</dbReference>